<reference evidence="4" key="1">
    <citation type="submission" date="2016-10" db="EMBL/GenBank/DDBJ databases">
        <authorList>
            <person name="Varghese N."/>
            <person name="Submissions S."/>
        </authorList>
    </citation>
    <scope>NUCLEOTIDE SEQUENCE [LARGE SCALE GENOMIC DNA]</scope>
    <source>
        <strain evidence="4">ES.061</strain>
    </source>
</reference>
<dbReference type="InterPro" id="IPR050287">
    <property type="entry name" value="MTA/SAH_deaminase"/>
</dbReference>
<keyword evidence="4" id="KW-1185">Reference proteome</keyword>
<dbReference type="Proteomes" id="UP000199064">
    <property type="component" value="Unassembled WGS sequence"/>
</dbReference>
<name>A0A1H4KHP7_9HYPH</name>
<evidence type="ECO:0000313" key="4">
    <source>
        <dbReference type="Proteomes" id="UP000199064"/>
    </source>
</evidence>
<dbReference type="InterPro" id="IPR032466">
    <property type="entry name" value="Metal_Hydrolase"/>
</dbReference>
<proteinExistence type="inferred from homology"/>
<dbReference type="PANTHER" id="PTHR43794:SF5">
    <property type="entry name" value="CHLOROHYDROLASE FAMILY PROTEIN"/>
    <property type="match status" value="1"/>
</dbReference>
<evidence type="ECO:0000259" key="2">
    <source>
        <dbReference type="Pfam" id="PF01979"/>
    </source>
</evidence>
<organism evidence="3 4">
    <name type="scientific">Nitratireductor aquibiodomus</name>
    <dbReference type="NCBI Taxonomy" id="204799"/>
    <lineage>
        <taxon>Bacteria</taxon>
        <taxon>Pseudomonadati</taxon>
        <taxon>Pseudomonadota</taxon>
        <taxon>Alphaproteobacteria</taxon>
        <taxon>Hyphomicrobiales</taxon>
        <taxon>Phyllobacteriaceae</taxon>
        <taxon>Nitratireductor</taxon>
    </lineage>
</organism>
<protein>
    <submittedName>
        <fullName evidence="3">Cytosine/adenosine deaminase</fullName>
    </submittedName>
</protein>
<comment type="similarity">
    <text evidence="1">Belongs to the metallo-dependent hydrolases superfamily. ATZ/TRZ family.</text>
</comment>
<dbReference type="EMBL" id="FNSL01000001">
    <property type="protein sequence ID" value="SEB57442.1"/>
    <property type="molecule type" value="Genomic_DNA"/>
</dbReference>
<sequence length="497" mass="54501">MTDKICIRGGRVLDIARQDAPYRDILIENGSIVEIMLPEAAEGVEARSVDAFDCLLMPGMVNAHTHGHGSLGRGMGDRWSLDLLLNAGPWISGMRTLEHKYLAAALNAAEMIMKGCTAAYDLYFEFPTPTPEGMDAVARAYRDVGVRTVIAPMLADLSMYEAIPGLWDSLPEPWQKEAGKFRLAPFEESAKACQTVLETWRHPLDEVKPALGPTIPLHCSDAFLVRCRDLAREHGVGLHTHLAESKTQAVSAIERYGKSLTAHMDDLGLLGANFTAAHGIWLDDDDIARLADRGCSVAHNPGSNLRLGSGVAPVRKLLDAGVRVGVGSDGSNSSDNQNMFEAVRLAANVSRIVDLDVNRWISAPEALEMATVHGAGLVDFPVEIGRLAPGTRADIVFLDMNNINLIPFNNPVNLLVHAEDSTSVKTVMVNGRLVLENRRFTSFDYDGLRRKAEEAVAWLREQTEDNRKIVQGLESLVARHCLCMCRKHYPLKRLIGD</sequence>
<evidence type="ECO:0000256" key="1">
    <source>
        <dbReference type="ARBA" id="ARBA00006745"/>
    </source>
</evidence>
<dbReference type="InterPro" id="IPR006680">
    <property type="entry name" value="Amidohydro-rel"/>
</dbReference>
<dbReference type="CDD" id="cd01298">
    <property type="entry name" value="ATZ_TRZ_like"/>
    <property type="match status" value="1"/>
</dbReference>
<dbReference type="InterPro" id="IPR011059">
    <property type="entry name" value="Metal-dep_hydrolase_composite"/>
</dbReference>
<accession>A0A1H4KHP7</accession>
<dbReference type="AlphaFoldDB" id="A0A1H4KHP7"/>
<gene>
    <name evidence="3" type="ORF">SAMN05216452_2224</name>
</gene>
<dbReference type="SUPFAM" id="SSF51338">
    <property type="entry name" value="Composite domain of metallo-dependent hydrolases"/>
    <property type="match status" value="1"/>
</dbReference>
<dbReference type="SUPFAM" id="SSF51556">
    <property type="entry name" value="Metallo-dependent hydrolases"/>
    <property type="match status" value="1"/>
</dbReference>
<dbReference type="RefSeq" id="WP_090328856.1">
    <property type="nucleotide sequence ID" value="NZ_FNSL01000001.1"/>
</dbReference>
<dbReference type="Pfam" id="PF01979">
    <property type="entry name" value="Amidohydro_1"/>
    <property type="match status" value="1"/>
</dbReference>
<dbReference type="GO" id="GO:0016810">
    <property type="term" value="F:hydrolase activity, acting on carbon-nitrogen (but not peptide) bonds"/>
    <property type="evidence" value="ECO:0007669"/>
    <property type="project" value="InterPro"/>
</dbReference>
<feature type="domain" description="Amidohydrolase-related" evidence="2">
    <location>
        <begin position="56"/>
        <end position="434"/>
    </location>
</feature>
<dbReference type="Gene3D" id="2.30.40.10">
    <property type="entry name" value="Urease, subunit C, domain 1"/>
    <property type="match status" value="1"/>
</dbReference>
<evidence type="ECO:0000313" key="3">
    <source>
        <dbReference type="EMBL" id="SEB57442.1"/>
    </source>
</evidence>
<dbReference type="PANTHER" id="PTHR43794">
    <property type="entry name" value="AMINOHYDROLASE SSNA-RELATED"/>
    <property type="match status" value="1"/>
</dbReference>
<dbReference type="Gene3D" id="3.20.20.140">
    <property type="entry name" value="Metal-dependent hydrolases"/>
    <property type="match status" value="1"/>
</dbReference>